<evidence type="ECO:0000313" key="5">
    <source>
        <dbReference type="Proteomes" id="UP000315648"/>
    </source>
</evidence>
<accession>A0A556QGW5</accession>
<dbReference type="GO" id="GO:0003700">
    <property type="term" value="F:DNA-binding transcription factor activity"/>
    <property type="evidence" value="ECO:0007669"/>
    <property type="project" value="InterPro"/>
</dbReference>
<dbReference type="InterPro" id="IPR009057">
    <property type="entry name" value="Homeodomain-like_sf"/>
</dbReference>
<dbReference type="Gene3D" id="1.10.10.60">
    <property type="entry name" value="Homeodomain-like"/>
    <property type="match status" value="2"/>
</dbReference>
<dbReference type="InterPro" id="IPR009594">
    <property type="entry name" value="Tscrpt_reg_HTH_AraC_N"/>
</dbReference>
<reference evidence="4 5" key="1">
    <citation type="submission" date="2019-07" db="EMBL/GenBank/DDBJ databases">
        <title>Description of 53C-WASEF.</title>
        <authorList>
            <person name="Pitt A."/>
            <person name="Hahn M.W."/>
        </authorList>
    </citation>
    <scope>NUCLEOTIDE SEQUENCE [LARGE SCALE GENOMIC DNA]</scope>
    <source>
        <strain evidence="4 5">53C-WASEF</strain>
    </source>
</reference>
<keyword evidence="2" id="KW-0804">Transcription</keyword>
<sequence>MAVNRPTLTTNTRMASLLADLAEGHGFSASRLPGVKFMRSATHVPPSPITYEPSIVIVAQGRKTGRLGEKTFVYDANNYLVLTAPLPFECETFGTPENPLLGLSIAVTPALVAELLVQIESAPADNDARPQAIESAPIDDALGNAAVRLLECLHSADDARILGPQIMREITYRVLTGPLGANLRGLAAPQSHFGQITRVLNRIHADYARTYDMETLAREAGMSVSTFHAHFKNVTASSPLQYVKTIRLHKARMLMVHDGLSAAGAALQVGYESASQFSREFKRHFGGAPAEIATQLRASLMRFA</sequence>
<dbReference type="SMART" id="SM00342">
    <property type="entry name" value="HTH_ARAC"/>
    <property type="match status" value="1"/>
</dbReference>
<dbReference type="PANTHER" id="PTHR43436">
    <property type="entry name" value="ARAC-FAMILY TRANSCRIPTIONAL REGULATOR"/>
    <property type="match status" value="1"/>
</dbReference>
<dbReference type="AlphaFoldDB" id="A0A556QGW5"/>
<dbReference type="SUPFAM" id="SSF46689">
    <property type="entry name" value="Homeodomain-like"/>
    <property type="match status" value="2"/>
</dbReference>
<dbReference type="Proteomes" id="UP000315648">
    <property type="component" value="Unassembled WGS sequence"/>
</dbReference>
<name>A0A556QGW5_9BACT</name>
<dbReference type="Pfam" id="PF06719">
    <property type="entry name" value="AraC_N"/>
    <property type="match status" value="1"/>
</dbReference>
<evidence type="ECO:0000256" key="1">
    <source>
        <dbReference type="ARBA" id="ARBA00023015"/>
    </source>
</evidence>
<dbReference type="PROSITE" id="PS01124">
    <property type="entry name" value="HTH_ARAC_FAMILY_2"/>
    <property type="match status" value="1"/>
</dbReference>
<dbReference type="PANTHER" id="PTHR43436:SF2">
    <property type="entry name" value="ARAC_XYLS FAMILY TRANSCRIPTIONAL REGULATOR"/>
    <property type="match status" value="1"/>
</dbReference>
<keyword evidence="5" id="KW-1185">Reference proteome</keyword>
<evidence type="ECO:0000259" key="3">
    <source>
        <dbReference type="PROSITE" id="PS01124"/>
    </source>
</evidence>
<gene>
    <name evidence="4" type="ORF">FPL22_16265</name>
</gene>
<keyword evidence="1" id="KW-0805">Transcription regulation</keyword>
<dbReference type="Pfam" id="PF12833">
    <property type="entry name" value="HTH_18"/>
    <property type="match status" value="1"/>
</dbReference>
<dbReference type="OrthoDB" id="34150at2"/>
<organism evidence="4 5">
    <name type="scientific">Rariglobus hedericola</name>
    <dbReference type="NCBI Taxonomy" id="2597822"/>
    <lineage>
        <taxon>Bacteria</taxon>
        <taxon>Pseudomonadati</taxon>
        <taxon>Verrucomicrobiota</taxon>
        <taxon>Opitutia</taxon>
        <taxon>Opitutales</taxon>
        <taxon>Opitutaceae</taxon>
        <taxon>Rariglobus</taxon>
    </lineage>
</organism>
<proteinExistence type="predicted"/>
<dbReference type="EMBL" id="VMBG01000003">
    <property type="protein sequence ID" value="TSJ75882.1"/>
    <property type="molecule type" value="Genomic_DNA"/>
</dbReference>
<feature type="domain" description="HTH araC/xylS-type" evidence="3">
    <location>
        <begin position="197"/>
        <end position="295"/>
    </location>
</feature>
<dbReference type="InterPro" id="IPR018060">
    <property type="entry name" value="HTH_AraC"/>
</dbReference>
<evidence type="ECO:0000313" key="4">
    <source>
        <dbReference type="EMBL" id="TSJ75882.1"/>
    </source>
</evidence>
<evidence type="ECO:0000256" key="2">
    <source>
        <dbReference type="ARBA" id="ARBA00023163"/>
    </source>
</evidence>
<protein>
    <submittedName>
        <fullName evidence="4">AraC family transcriptional regulator</fullName>
    </submittedName>
</protein>
<comment type="caution">
    <text evidence="4">The sequence shown here is derived from an EMBL/GenBank/DDBJ whole genome shotgun (WGS) entry which is preliminary data.</text>
</comment>
<dbReference type="GO" id="GO:0043565">
    <property type="term" value="F:sequence-specific DNA binding"/>
    <property type="evidence" value="ECO:0007669"/>
    <property type="project" value="InterPro"/>
</dbReference>